<protein>
    <submittedName>
        <fullName evidence="3">Uncharacterized protein</fullName>
    </submittedName>
</protein>
<dbReference type="InParanoid" id="D8SRK1"/>
<dbReference type="EMBL" id="GL377635">
    <property type="protein sequence ID" value="EFJ13159.1"/>
    <property type="molecule type" value="Genomic_DNA"/>
</dbReference>
<keyword evidence="4" id="KW-1185">Reference proteome</keyword>
<sequence>MAPSRKLVLAALLSCLLITAAFATSGDKDASLLAEQGQALNGRKLLGEVHTSDYDGPKANRNPHYGAPPPLGEYQIRQKSRLKGLTNLVEPRVGLYIANFPVILLRRNGTDIAFANGHGIKLTYSKPRFPRAIAIEQDLFQLNKLIRSWAPVMKPEFRNHEPSPGTILLSQILGRGHPLPCRTAHN</sequence>
<proteinExistence type="predicted"/>
<reference evidence="3 4" key="1">
    <citation type="journal article" date="2011" name="Science">
        <title>The Selaginella genome identifies genetic changes associated with the evolution of vascular plants.</title>
        <authorList>
            <person name="Banks J.A."/>
            <person name="Nishiyama T."/>
            <person name="Hasebe M."/>
            <person name="Bowman J.L."/>
            <person name="Gribskov M."/>
            <person name="dePamphilis C."/>
            <person name="Albert V.A."/>
            <person name="Aono N."/>
            <person name="Aoyama T."/>
            <person name="Ambrose B.A."/>
            <person name="Ashton N.W."/>
            <person name="Axtell M.J."/>
            <person name="Barker E."/>
            <person name="Barker M.S."/>
            <person name="Bennetzen J.L."/>
            <person name="Bonawitz N.D."/>
            <person name="Chapple C."/>
            <person name="Cheng C."/>
            <person name="Correa L.G."/>
            <person name="Dacre M."/>
            <person name="DeBarry J."/>
            <person name="Dreyer I."/>
            <person name="Elias M."/>
            <person name="Engstrom E.M."/>
            <person name="Estelle M."/>
            <person name="Feng L."/>
            <person name="Finet C."/>
            <person name="Floyd S.K."/>
            <person name="Frommer W.B."/>
            <person name="Fujita T."/>
            <person name="Gramzow L."/>
            <person name="Gutensohn M."/>
            <person name="Harholt J."/>
            <person name="Hattori M."/>
            <person name="Heyl A."/>
            <person name="Hirai T."/>
            <person name="Hiwatashi Y."/>
            <person name="Ishikawa M."/>
            <person name="Iwata M."/>
            <person name="Karol K.G."/>
            <person name="Koehler B."/>
            <person name="Kolukisaoglu U."/>
            <person name="Kubo M."/>
            <person name="Kurata T."/>
            <person name="Lalonde S."/>
            <person name="Li K."/>
            <person name="Li Y."/>
            <person name="Litt A."/>
            <person name="Lyons E."/>
            <person name="Manning G."/>
            <person name="Maruyama T."/>
            <person name="Michael T.P."/>
            <person name="Mikami K."/>
            <person name="Miyazaki S."/>
            <person name="Morinaga S."/>
            <person name="Murata T."/>
            <person name="Mueller-Roeber B."/>
            <person name="Nelson D.R."/>
            <person name="Obara M."/>
            <person name="Oguri Y."/>
            <person name="Olmstead R.G."/>
            <person name="Onodera N."/>
            <person name="Petersen B.L."/>
            <person name="Pils B."/>
            <person name="Prigge M."/>
            <person name="Rensing S.A."/>
            <person name="Riano-Pachon D.M."/>
            <person name="Roberts A.W."/>
            <person name="Sato Y."/>
            <person name="Scheller H.V."/>
            <person name="Schulz B."/>
            <person name="Schulz C."/>
            <person name="Shakirov E.V."/>
            <person name="Shibagaki N."/>
            <person name="Shinohara N."/>
            <person name="Shippen D.E."/>
            <person name="Soerensen I."/>
            <person name="Sotooka R."/>
            <person name="Sugimoto N."/>
            <person name="Sugita M."/>
            <person name="Sumikawa N."/>
            <person name="Tanurdzic M."/>
            <person name="Theissen G."/>
            <person name="Ulvskov P."/>
            <person name="Wakazuki S."/>
            <person name="Weng J.K."/>
            <person name="Willats W.W."/>
            <person name="Wipf D."/>
            <person name="Wolf P.G."/>
            <person name="Yang L."/>
            <person name="Zimmer A.D."/>
            <person name="Zhu Q."/>
            <person name="Mitros T."/>
            <person name="Hellsten U."/>
            <person name="Loque D."/>
            <person name="Otillar R."/>
            <person name="Salamov A."/>
            <person name="Schmutz J."/>
            <person name="Shapiro H."/>
            <person name="Lindquist E."/>
            <person name="Lucas S."/>
            <person name="Rokhsar D."/>
            <person name="Grigoriev I.V."/>
        </authorList>
    </citation>
    <scope>NUCLEOTIDE SEQUENCE [LARGE SCALE GENOMIC DNA]</scope>
</reference>
<organism evidence="4">
    <name type="scientific">Selaginella moellendorffii</name>
    <name type="common">Spikemoss</name>
    <dbReference type="NCBI Taxonomy" id="88036"/>
    <lineage>
        <taxon>Eukaryota</taxon>
        <taxon>Viridiplantae</taxon>
        <taxon>Streptophyta</taxon>
        <taxon>Embryophyta</taxon>
        <taxon>Tracheophyta</taxon>
        <taxon>Lycopodiopsida</taxon>
        <taxon>Selaginellales</taxon>
        <taxon>Selaginellaceae</taxon>
        <taxon>Selaginella</taxon>
    </lineage>
</organism>
<name>D8SRK1_SELML</name>
<evidence type="ECO:0000256" key="2">
    <source>
        <dbReference type="SAM" id="SignalP"/>
    </source>
</evidence>
<evidence type="ECO:0000313" key="3">
    <source>
        <dbReference type="EMBL" id="EFJ13159.1"/>
    </source>
</evidence>
<evidence type="ECO:0000313" key="4">
    <source>
        <dbReference type="Proteomes" id="UP000001514"/>
    </source>
</evidence>
<dbReference type="AlphaFoldDB" id="D8SRK1"/>
<feature type="chain" id="PRO_5003122966" evidence="2">
    <location>
        <begin position="24"/>
        <end position="186"/>
    </location>
</feature>
<dbReference type="HOGENOM" id="CLU_1456828_0_0_1"/>
<feature type="region of interest" description="Disordered" evidence="1">
    <location>
        <begin position="51"/>
        <end position="71"/>
    </location>
</feature>
<keyword evidence="2" id="KW-0732">Signal</keyword>
<accession>D8SRK1</accession>
<evidence type="ECO:0000256" key="1">
    <source>
        <dbReference type="SAM" id="MobiDB-lite"/>
    </source>
</evidence>
<feature type="signal peptide" evidence="2">
    <location>
        <begin position="1"/>
        <end position="23"/>
    </location>
</feature>
<dbReference type="Proteomes" id="UP000001514">
    <property type="component" value="Unassembled WGS sequence"/>
</dbReference>
<dbReference type="KEGG" id="smo:SELMODRAFT_424964"/>
<dbReference type="Gramene" id="EFJ13159">
    <property type="protein sequence ID" value="EFJ13159"/>
    <property type="gene ID" value="SELMODRAFT_424964"/>
</dbReference>
<gene>
    <name evidence="3" type="ORF">SELMODRAFT_424964</name>
</gene>